<feature type="region of interest" description="Disordered" evidence="1">
    <location>
        <begin position="138"/>
        <end position="162"/>
    </location>
</feature>
<name>A0A0N0BH48_9HYME</name>
<evidence type="ECO:0000313" key="2">
    <source>
        <dbReference type="EMBL" id="KOX75522.1"/>
    </source>
</evidence>
<protein>
    <submittedName>
        <fullName evidence="2">Uncharacterized protein</fullName>
    </submittedName>
</protein>
<keyword evidence="3" id="KW-1185">Reference proteome</keyword>
<sequence>MIAAVDAETKTTVTRFTPPTCRVTCCCVRLSADRFHLRCGIIDTRAPEFPLGKSSFFREKGPSIGREIPRKVFSKDGEDVENLRVGTEKLGLERIVFPVDEFRRGIAACRGRSIPSIGDESTIDKCCSERCGGTGDFQSSSFKDREAKSASTRLGSCDESQKRRDVEFLERWERAGEARRRGEIPLAERARA</sequence>
<reference evidence="2 3" key="1">
    <citation type="submission" date="2015-07" db="EMBL/GenBank/DDBJ databases">
        <title>The genome of Melipona quadrifasciata.</title>
        <authorList>
            <person name="Pan H."/>
            <person name="Kapheim K."/>
        </authorList>
    </citation>
    <scope>NUCLEOTIDE SEQUENCE [LARGE SCALE GENOMIC DNA]</scope>
    <source>
        <strain evidence="2">0111107301</strain>
        <tissue evidence="2">Whole body</tissue>
    </source>
</reference>
<proteinExistence type="predicted"/>
<dbReference type="Proteomes" id="UP000053105">
    <property type="component" value="Unassembled WGS sequence"/>
</dbReference>
<organism evidence="2 3">
    <name type="scientific">Melipona quadrifasciata</name>
    <dbReference type="NCBI Taxonomy" id="166423"/>
    <lineage>
        <taxon>Eukaryota</taxon>
        <taxon>Metazoa</taxon>
        <taxon>Ecdysozoa</taxon>
        <taxon>Arthropoda</taxon>
        <taxon>Hexapoda</taxon>
        <taxon>Insecta</taxon>
        <taxon>Pterygota</taxon>
        <taxon>Neoptera</taxon>
        <taxon>Endopterygota</taxon>
        <taxon>Hymenoptera</taxon>
        <taxon>Apocrita</taxon>
        <taxon>Aculeata</taxon>
        <taxon>Apoidea</taxon>
        <taxon>Anthophila</taxon>
        <taxon>Apidae</taxon>
        <taxon>Melipona</taxon>
    </lineage>
</organism>
<gene>
    <name evidence="2" type="ORF">WN51_12266</name>
</gene>
<evidence type="ECO:0000313" key="3">
    <source>
        <dbReference type="Proteomes" id="UP000053105"/>
    </source>
</evidence>
<dbReference type="AlphaFoldDB" id="A0A0N0BH48"/>
<accession>A0A0N0BH48</accession>
<evidence type="ECO:0000256" key="1">
    <source>
        <dbReference type="SAM" id="MobiDB-lite"/>
    </source>
</evidence>
<dbReference type="EMBL" id="KQ435762">
    <property type="protein sequence ID" value="KOX75522.1"/>
    <property type="molecule type" value="Genomic_DNA"/>
</dbReference>